<dbReference type="GO" id="GO:0050660">
    <property type="term" value="F:flavin adenine dinucleotide binding"/>
    <property type="evidence" value="ECO:0007669"/>
    <property type="project" value="InterPro"/>
</dbReference>
<dbReference type="AlphaFoldDB" id="A0A1Y1ZET8"/>
<feature type="domain" description="Glucose-methanol-choline oxidoreductase C-terminal" evidence="6">
    <location>
        <begin position="316"/>
        <end position="363"/>
    </location>
</feature>
<comment type="caution">
    <text evidence="7">The sequence shown here is derived from an EMBL/GenBank/DDBJ whole genome shotgun (WGS) entry which is preliminary data.</text>
</comment>
<proteinExistence type="inferred from homology"/>
<sequence length="402" mass="43954">MMRRGNNERISKTQGILTIEAGGLVEDDLAVHIPFLAPSLAGSQVDWNYTTIPQIGLRNRTINIARGFVLGGSSCINQMTYHQPSNVSWDDLADLVDDPSLSREAVQKYWLRTSRPVDPVDGHDSTGQVVPSANGFGPVNVSLFSYTKPIRESIIETTRKEVILSVGFIGSPKILTLSGIGPERERERLGIPLMLESPDVGANLQDHVLLPLYFNLVNRTDTNDDLSRNATLRQESIDQWIANRTGSMVNGQSNTVAYLRVEDAHLSSTGVKEDPSNGAGSAHVEILARAGFSRQSTIPAPPTGQFLTLSAALVAPLSSGNITLTSADPFAYPLINANYLPHQFDQAAIVQAMKDILVFVQLSPLIALSPGPTVQSLMRRPMWSCWNMQRNMGQARIMEVVR</sequence>
<name>A0A1Y1ZET8_9PLEO</name>
<comment type="cofactor">
    <cofactor evidence="1">
        <name>FAD</name>
        <dbReference type="ChEBI" id="CHEBI:57692"/>
    </cofactor>
</comment>
<evidence type="ECO:0000256" key="3">
    <source>
        <dbReference type="ARBA" id="ARBA00022630"/>
    </source>
</evidence>
<dbReference type="EMBL" id="MCFA01000095">
    <property type="protein sequence ID" value="ORY08792.1"/>
    <property type="molecule type" value="Genomic_DNA"/>
</dbReference>
<dbReference type="Gene3D" id="3.30.560.10">
    <property type="entry name" value="Glucose Oxidase, domain 3"/>
    <property type="match status" value="2"/>
</dbReference>
<keyword evidence="3" id="KW-0285">Flavoprotein</keyword>
<dbReference type="SUPFAM" id="SSF54373">
    <property type="entry name" value="FAD-linked reductases, C-terminal domain"/>
    <property type="match status" value="1"/>
</dbReference>
<dbReference type="Pfam" id="PF05199">
    <property type="entry name" value="GMC_oxred_C"/>
    <property type="match status" value="1"/>
</dbReference>
<dbReference type="InterPro" id="IPR012132">
    <property type="entry name" value="GMC_OxRdtase"/>
</dbReference>
<organism evidence="7 8">
    <name type="scientific">Clohesyomyces aquaticus</name>
    <dbReference type="NCBI Taxonomy" id="1231657"/>
    <lineage>
        <taxon>Eukaryota</taxon>
        <taxon>Fungi</taxon>
        <taxon>Dikarya</taxon>
        <taxon>Ascomycota</taxon>
        <taxon>Pezizomycotina</taxon>
        <taxon>Dothideomycetes</taxon>
        <taxon>Pleosporomycetidae</taxon>
        <taxon>Pleosporales</taxon>
        <taxon>Lindgomycetaceae</taxon>
        <taxon>Clohesyomyces</taxon>
    </lineage>
</organism>
<dbReference type="SUPFAM" id="SSF51905">
    <property type="entry name" value="FAD/NAD(P)-binding domain"/>
    <property type="match status" value="1"/>
</dbReference>
<dbReference type="Pfam" id="PF00732">
    <property type="entry name" value="GMC_oxred_N"/>
    <property type="match status" value="1"/>
</dbReference>
<dbReference type="InterPro" id="IPR036188">
    <property type="entry name" value="FAD/NAD-bd_sf"/>
</dbReference>
<dbReference type="GO" id="GO:0016614">
    <property type="term" value="F:oxidoreductase activity, acting on CH-OH group of donors"/>
    <property type="evidence" value="ECO:0007669"/>
    <property type="project" value="InterPro"/>
</dbReference>
<dbReference type="InterPro" id="IPR000172">
    <property type="entry name" value="GMC_OxRdtase_N"/>
</dbReference>
<evidence type="ECO:0000256" key="4">
    <source>
        <dbReference type="ARBA" id="ARBA00022827"/>
    </source>
</evidence>
<evidence type="ECO:0000256" key="1">
    <source>
        <dbReference type="ARBA" id="ARBA00001974"/>
    </source>
</evidence>
<evidence type="ECO:0000259" key="5">
    <source>
        <dbReference type="Pfam" id="PF00732"/>
    </source>
</evidence>
<dbReference type="PANTHER" id="PTHR11552">
    <property type="entry name" value="GLUCOSE-METHANOL-CHOLINE GMC OXIDOREDUCTASE"/>
    <property type="match status" value="1"/>
</dbReference>
<evidence type="ECO:0000313" key="8">
    <source>
        <dbReference type="Proteomes" id="UP000193144"/>
    </source>
</evidence>
<keyword evidence="8" id="KW-1185">Reference proteome</keyword>
<dbReference type="Proteomes" id="UP000193144">
    <property type="component" value="Unassembled WGS sequence"/>
</dbReference>
<comment type="similarity">
    <text evidence="2">Belongs to the GMC oxidoreductase family.</text>
</comment>
<dbReference type="OrthoDB" id="269227at2759"/>
<dbReference type="STRING" id="1231657.A0A1Y1ZET8"/>
<dbReference type="InterPro" id="IPR007867">
    <property type="entry name" value="GMC_OxRtase_C"/>
</dbReference>
<evidence type="ECO:0000256" key="2">
    <source>
        <dbReference type="ARBA" id="ARBA00010790"/>
    </source>
</evidence>
<keyword evidence="4" id="KW-0274">FAD</keyword>
<gene>
    <name evidence="7" type="ORF">BCR34DRAFT_589752</name>
</gene>
<evidence type="ECO:0000259" key="6">
    <source>
        <dbReference type="Pfam" id="PF05199"/>
    </source>
</evidence>
<reference evidence="7 8" key="1">
    <citation type="submission" date="2016-07" db="EMBL/GenBank/DDBJ databases">
        <title>Pervasive Adenine N6-methylation of Active Genes in Fungi.</title>
        <authorList>
            <consortium name="DOE Joint Genome Institute"/>
            <person name="Mondo S.J."/>
            <person name="Dannebaum R.O."/>
            <person name="Kuo R.C."/>
            <person name="Labutti K."/>
            <person name="Haridas S."/>
            <person name="Kuo A."/>
            <person name="Salamov A."/>
            <person name="Ahrendt S.R."/>
            <person name="Lipzen A."/>
            <person name="Sullivan W."/>
            <person name="Andreopoulos W.B."/>
            <person name="Clum A."/>
            <person name="Lindquist E."/>
            <person name="Daum C."/>
            <person name="Ramamoorthy G.K."/>
            <person name="Gryganskyi A."/>
            <person name="Culley D."/>
            <person name="Magnuson J.K."/>
            <person name="James T.Y."/>
            <person name="O'Malley M.A."/>
            <person name="Stajich J.E."/>
            <person name="Spatafora J.W."/>
            <person name="Visel A."/>
            <person name="Grigoriev I.V."/>
        </authorList>
    </citation>
    <scope>NUCLEOTIDE SEQUENCE [LARGE SCALE GENOMIC DNA]</scope>
    <source>
        <strain evidence="7 8">CBS 115471</strain>
    </source>
</reference>
<evidence type="ECO:0000313" key="7">
    <source>
        <dbReference type="EMBL" id="ORY08792.1"/>
    </source>
</evidence>
<dbReference type="Gene3D" id="3.50.50.60">
    <property type="entry name" value="FAD/NAD(P)-binding domain"/>
    <property type="match status" value="2"/>
</dbReference>
<accession>A0A1Y1ZET8</accession>
<dbReference type="PANTHER" id="PTHR11552:SF147">
    <property type="entry name" value="CHOLINE DEHYDROGENASE, MITOCHONDRIAL"/>
    <property type="match status" value="1"/>
</dbReference>
<evidence type="ECO:0008006" key="9">
    <source>
        <dbReference type="Google" id="ProtNLM"/>
    </source>
</evidence>
<protein>
    <recommendedName>
        <fullName evidence="9">Glucose-methanol-choline oxidoreductase N-terminal domain-containing protein</fullName>
    </recommendedName>
</protein>
<feature type="domain" description="Glucose-methanol-choline oxidoreductase N-terminal" evidence="5">
    <location>
        <begin position="155"/>
        <end position="208"/>
    </location>
</feature>